<dbReference type="AlphaFoldDB" id="A0A5B8C649"/>
<dbReference type="InterPro" id="IPR016032">
    <property type="entry name" value="Sig_transdc_resp-reg_C-effctor"/>
</dbReference>
<dbReference type="Pfam" id="PF13401">
    <property type="entry name" value="AAA_22"/>
    <property type="match status" value="1"/>
</dbReference>
<evidence type="ECO:0000313" key="4">
    <source>
        <dbReference type="Proteomes" id="UP000314616"/>
    </source>
</evidence>
<organism evidence="3 4">
    <name type="scientific">Georgenia yuyongxinii</name>
    <dbReference type="NCBI Taxonomy" id="2589797"/>
    <lineage>
        <taxon>Bacteria</taxon>
        <taxon>Bacillati</taxon>
        <taxon>Actinomycetota</taxon>
        <taxon>Actinomycetes</taxon>
        <taxon>Micrococcales</taxon>
        <taxon>Bogoriellaceae</taxon>
        <taxon>Georgenia</taxon>
    </lineage>
</organism>
<feature type="domain" description="HTH luxR-type" evidence="2">
    <location>
        <begin position="749"/>
        <end position="814"/>
    </location>
</feature>
<dbReference type="GO" id="GO:0016887">
    <property type="term" value="F:ATP hydrolysis activity"/>
    <property type="evidence" value="ECO:0007669"/>
    <property type="project" value="InterPro"/>
</dbReference>
<dbReference type="InterPro" id="IPR000792">
    <property type="entry name" value="Tscrpt_reg_LuxR_C"/>
</dbReference>
<dbReference type="PRINTS" id="PR00038">
    <property type="entry name" value="HTHLUXR"/>
</dbReference>
<dbReference type="Pfam" id="PF00196">
    <property type="entry name" value="GerE"/>
    <property type="match status" value="1"/>
</dbReference>
<dbReference type="RefSeq" id="WP_139930116.1">
    <property type="nucleotide sequence ID" value="NZ_CP040915.1"/>
</dbReference>
<reference evidence="3 4" key="1">
    <citation type="submission" date="2019-05" db="EMBL/GenBank/DDBJ databases">
        <title>Georgenia *** sp. nov., and Georgenia *** sp. nov., isolated from the intestinal contents of plateau pika (Ochotona curzoniae) in the Qinghai-Tibet plateau of China.</title>
        <authorList>
            <person name="Tian Z."/>
        </authorList>
    </citation>
    <scope>NUCLEOTIDE SEQUENCE [LARGE SCALE GENOMIC DNA]</scope>
    <source>
        <strain evidence="3 4">Z443</strain>
    </source>
</reference>
<dbReference type="SMART" id="SM00421">
    <property type="entry name" value="HTH_LUXR"/>
    <property type="match status" value="1"/>
</dbReference>
<dbReference type="PROSITE" id="PS50043">
    <property type="entry name" value="HTH_LUXR_2"/>
    <property type="match status" value="1"/>
</dbReference>
<dbReference type="InterPro" id="IPR036388">
    <property type="entry name" value="WH-like_DNA-bd_sf"/>
</dbReference>
<dbReference type="InterPro" id="IPR049945">
    <property type="entry name" value="AAA_22"/>
</dbReference>
<accession>A0A5B8C649</accession>
<sequence>MAQRGGRYTRAGTPLPRVSATFTPTPRARELLSTLPSVVVLRAPRGFGKSSTAAEWLRRPDLPDHDVVWVTLPPQPATGATFWRAVDAAVERAGLGEALAADGWEGVAQVAQARRRRLVLAVDGYDRVRDPQVDEELVALVHAHEELHLALLMRVSRPVEALARVAMDTVVLTREDLALDAVQVVELARATGRPVTADEAVRLSEDLGGWPGLLRAALLTASRGPGGDLVLDTGGLADYLRLVLQDDELAGTGEDLTALAVPEAVTDEVAAHLVGPHVLAEALPRAQAAGLVPDGDHSLTYPATVRDLLRRILREDSPTRYRDLNRSMTQHARRSGDFVGALGHAVRTQDPGAVLDVVEDGWNDLVGHPAAVRAALAHVPADLLERSAKGRVARDHLLPAEVSTSFLMAVVSGLQPGAGWEDDGADRLPAPGTDVAEEAELLVRLGTQALLDGDPLRAAHAFADAEVRLADGDGANPAGGGAIGPAGGGANGTAGRARAGAAVSMALLGHPTAARRYLAGGTADGALGRVAATLVPSLLALDALTPTVPADDVALPPHLAGLEAIALYVRAGTALHSGAAHEVVGELEQFRHGPAGHFPLAEHLMIAALVDLYLAAGRGDRARALVDGHENGEETSWMRAARARVALYTGEHDLAMELTGDVNQLAALRPRTALKLAVIRAVAAHRAGHRQTAVEALDLATGLAVGSGNIRAFALVPRGDIEQLAAHAPRAREILDRPELAAGAVAQPLPSRPVNLSRSELRVLVELATGRPVTYVARRLFVSESTVKTQVRSIYRKLDVHTRADALSRARALGILPTG</sequence>
<dbReference type="OrthoDB" id="134985at2"/>
<evidence type="ECO:0000313" key="3">
    <source>
        <dbReference type="EMBL" id="QDC25868.1"/>
    </source>
</evidence>
<gene>
    <name evidence="3" type="ORF">FE374_15720</name>
</gene>
<dbReference type="GO" id="GO:0006355">
    <property type="term" value="P:regulation of DNA-templated transcription"/>
    <property type="evidence" value="ECO:0007669"/>
    <property type="project" value="InterPro"/>
</dbReference>
<dbReference type="CDD" id="cd06170">
    <property type="entry name" value="LuxR_C_like"/>
    <property type="match status" value="1"/>
</dbReference>
<proteinExistence type="predicted"/>
<feature type="region of interest" description="Disordered" evidence="1">
    <location>
        <begin position="1"/>
        <end position="21"/>
    </location>
</feature>
<dbReference type="Gene3D" id="1.10.10.10">
    <property type="entry name" value="Winged helix-like DNA-binding domain superfamily/Winged helix DNA-binding domain"/>
    <property type="match status" value="1"/>
</dbReference>
<dbReference type="EMBL" id="CP040915">
    <property type="protein sequence ID" value="QDC25868.1"/>
    <property type="molecule type" value="Genomic_DNA"/>
</dbReference>
<dbReference type="SUPFAM" id="SSF46894">
    <property type="entry name" value="C-terminal effector domain of the bipartite response regulators"/>
    <property type="match status" value="1"/>
</dbReference>
<dbReference type="GO" id="GO:0003677">
    <property type="term" value="F:DNA binding"/>
    <property type="evidence" value="ECO:0007669"/>
    <property type="project" value="InterPro"/>
</dbReference>
<name>A0A5B8C649_9MICO</name>
<dbReference type="KEGG" id="gyu:FE374_15720"/>
<evidence type="ECO:0000259" key="2">
    <source>
        <dbReference type="PROSITE" id="PS50043"/>
    </source>
</evidence>
<dbReference type="PROSITE" id="PS00622">
    <property type="entry name" value="HTH_LUXR_1"/>
    <property type="match status" value="1"/>
</dbReference>
<dbReference type="Proteomes" id="UP000314616">
    <property type="component" value="Chromosome"/>
</dbReference>
<evidence type="ECO:0000256" key="1">
    <source>
        <dbReference type="SAM" id="MobiDB-lite"/>
    </source>
</evidence>
<protein>
    <recommendedName>
        <fullName evidence="2">HTH luxR-type domain-containing protein</fullName>
    </recommendedName>
</protein>